<feature type="transmembrane region" description="Helical" evidence="1">
    <location>
        <begin position="67"/>
        <end position="88"/>
    </location>
</feature>
<dbReference type="STRING" id="262004.SAMN04489796_102192"/>
<dbReference type="AlphaFoldDB" id="A0A1G8B991"/>
<sequence>MSNKITISLIEISGQVSSSFHNTISAINSYLLRNKGAISDFNLIKDIVDRNIDNEESAITSNLPIPLYLGLFGTMLGIIIGLIAMPSLSDSISGSAESMNADNTLKGVDALLIGVKIAMIASAIGLLLTTINSLLFYNIRKGAENDKNNFFTFIQTQLLPILSKNTASSLQTLQANLLKFNEGFAINMGHFDGVIKEVRSSFESQLQVVEELKRIDVGNMARYNINVMKEINSSFSKLKELSEYLANVNGLLKNTERLNHTVSIQLDKVGDLGTIIDNFDVNAKNISEGSKYLQTHFSSFEQREQAISNKVADFDSSTGDMVEELKKSFEQRMKSFNEKDVEINSGFEKLFKDLKDKTKQVFDDESQNIAAIKQDVLKVNDSISQIKSLPNEVGVLKASIKDHDTTINQLMDKIADKPLYFKTPKLLLFALIFTSIVIMATCGLFIYKYIL</sequence>
<gene>
    <name evidence="2" type="ORF">SAMN04489796_102192</name>
</gene>
<evidence type="ECO:0000313" key="3">
    <source>
        <dbReference type="Proteomes" id="UP000199492"/>
    </source>
</evidence>
<proteinExistence type="predicted"/>
<name>A0A1G8B991_9FLAO</name>
<reference evidence="3" key="1">
    <citation type="submission" date="2016-10" db="EMBL/GenBank/DDBJ databases">
        <authorList>
            <person name="Varghese N."/>
            <person name="Submissions S."/>
        </authorList>
    </citation>
    <scope>NUCLEOTIDE SEQUENCE [LARGE SCALE GENOMIC DNA]</scope>
    <source>
        <strain evidence="3">DSM 15363</strain>
    </source>
</reference>
<keyword evidence="1" id="KW-1133">Transmembrane helix</keyword>
<evidence type="ECO:0000313" key="2">
    <source>
        <dbReference type="EMBL" id="SDH29767.1"/>
    </source>
</evidence>
<dbReference type="Proteomes" id="UP000199492">
    <property type="component" value="Unassembled WGS sequence"/>
</dbReference>
<feature type="transmembrane region" description="Helical" evidence="1">
    <location>
        <begin position="426"/>
        <end position="450"/>
    </location>
</feature>
<dbReference type="RefSeq" id="WP_092467072.1">
    <property type="nucleotide sequence ID" value="NZ_FNCZ01000002.1"/>
</dbReference>
<organism evidence="2 3">
    <name type="scientific">Winogradskyella thalassocola</name>
    <dbReference type="NCBI Taxonomy" id="262004"/>
    <lineage>
        <taxon>Bacteria</taxon>
        <taxon>Pseudomonadati</taxon>
        <taxon>Bacteroidota</taxon>
        <taxon>Flavobacteriia</taxon>
        <taxon>Flavobacteriales</taxon>
        <taxon>Flavobacteriaceae</taxon>
        <taxon>Winogradskyella</taxon>
    </lineage>
</organism>
<dbReference type="EMBL" id="FNCZ01000002">
    <property type="protein sequence ID" value="SDH29767.1"/>
    <property type="molecule type" value="Genomic_DNA"/>
</dbReference>
<accession>A0A1G8B991</accession>
<protein>
    <submittedName>
        <fullName evidence="2">Uncharacterized protein</fullName>
    </submittedName>
</protein>
<feature type="transmembrane region" description="Helical" evidence="1">
    <location>
        <begin position="108"/>
        <end position="137"/>
    </location>
</feature>
<evidence type="ECO:0000256" key="1">
    <source>
        <dbReference type="SAM" id="Phobius"/>
    </source>
</evidence>
<dbReference type="OrthoDB" id="1066121at2"/>
<keyword evidence="1" id="KW-0812">Transmembrane</keyword>
<keyword evidence="3" id="KW-1185">Reference proteome</keyword>
<keyword evidence="1" id="KW-0472">Membrane</keyword>